<comment type="caution">
    <text evidence="8">The sequence shown here is derived from an EMBL/GenBank/DDBJ whole genome shotgun (WGS) entry which is preliminary data.</text>
</comment>
<keyword evidence="7" id="KW-1133">Transmembrane helix</keyword>
<keyword evidence="3" id="KW-0997">Cell inner membrane</keyword>
<dbReference type="OrthoDB" id="9801955at2"/>
<dbReference type="PANTHER" id="PTHR30606:SF10">
    <property type="entry name" value="PHOSPHATIDYLINOSITOL MANNOSIDE ACYLTRANSFERASE"/>
    <property type="match status" value="1"/>
</dbReference>
<accession>A0A327X1K1</accession>
<dbReference type="PANTHER" id="PTHR30606">
    <property type="entry name" value="LIPID A BIOSYNTHESIS LAUROYL ACYLTRANSFERASE"/>
    <property type="match status" value="1"/>
</dbReference>
<reference evidence="8 9" key="1">
    <citation type="submission" date="2018-06" db="EMBL/GenBank/DDBJ databases">
        <title>Genomic Encyclopedia of Archaeal and Bacterial Type Strains, Phase II (KMG-II): from individual species to whole genera.</title>
        <authorList>
            <person name="Goeker M."/>
        </authorList>
    </citation>
    <scope>NUCLEOTIDE SEQUENCE [LARGE SCALE GENOMIC DNA]</scope>
    <source>
        <strain evidence="8 9">DSM 21851</strain>
    </source>
</reference>
<keyword evidence="6" id="KW-0012">Acyltransferase</keyword>
<evidence type="ECO:0000313" key="9">
    <source>
        <dbReference type="Proteomes" id="UP000248790"/>
    </source>
</evidence>
<dbReference type="Proteomes" id="UP000248790">
    <property type="component" value="Unassembled WGS sequence"/>
</dbReference>
<organism evidence="8 9">
    <name type="scientific">Larkinella arboricola</name>
    <dbReference type="NCBI Taxonomy" id="643671"/>
    <lineage>
        <taxon>Bacteria</taxon>
        <taxon>Pseudomonadati</taxon>
        <taxon>Bacteroidota</taxon>
        <taxon>Cytophagia</taxon>
        <taxon>Cytophagales</taxon>
        <taxon>Spirosomataceae</taxon>
        <taxon>Larkinella</taxon>
    </lineage>
</organism>
<dbReference type="AlphaFoldDB" id="A0A327X1K1"/>
<dbReference type="CDD" id="cd07984">
    <property type="entry name" value="LPLAT_LABLAT-like"/>
    <property type="match status" value="1"/>
</dbReference>
<keyword evidence="2" id="KW-1003">Cell membrane</keyword>
<gene>
    <name evidence="8" type="ORF">LX87_01749</name>
</gene>
<evidence type="ECO:0000256" key="3">
    <source>
        <dbReference type="ARBA" id="ARBA00022519"/>
    </source>
</evidence>
<evidence type="ECO:0000256" key="6">
    <source>
        <dbReference type="ARBA" id="ARBA00023315"/>
    </source>
</evidence>
<dbReference type="RefSeq" id="WP_111628338.1">
    <property type="nucleotide sequence ID" value="NZ_QLMC01000002.1"/>
</dbReference>
<dbReference type="GO" id="GO:0016746">
    <property type="term" value="F:acyltransferase activity"/>
    <property type="evidence" value="ECO:0007669"/>
    <property type="project" value="UniProtKB-KW"/>
</dbReference>
<keyword evidence="9" id="KW-1185">Reference proteome</keyword>
<dbReference type="GO" id="GO:0009247">
    <property type="term" value="P:glycolipid biosynthetic process"/>
    <property type="evidence" value="ECO:0007669"/>
    <property type="project" value="UniProtKB-ARBA"/>
</dbReference>
<evidence type="ECO:0000256" key="4">
    <source>
        <dbReference type="ARBA" id="ARBA00022679"/>
    </source>
</evidence>
<keyword evidence="5 7" id="KW-0472">Membrane</keyword>
<evidence type="ECO:0000313" key="8">
    <source>
        <dbReference type="EMBL" id="RAK00052.1"/>
    </source>
</evidence>
<keyword evidence="4 8" id="KW-0808">Transferase</keyword>
<proteinExistence type="predicted"/>
<dbReference type="EMBL" id="QLMC01000002">
    <property type="protein sequence ID" value="RAK00052.1"/>
    <property type="molecule type" value="Genomic_DNA"/>
</dbReference>
<evidence type="ECO:0000256" key="5">
    <source>
        <dbReference type="ARBA" id="ARBA00023136"/>
    </source>
</evidence>
<dbReference type="Pfam" id="PF03279">
    <property type="entry name" value="Lip_A_acyltrans"/>
    <property type="match status" value="1"/>
</dbReference>
<dbReference type="InterPro" id="IPR004960">
    <property type="entry name" value="LipA_acyltrans"/>
</dbReference>
<evidence type="ECO:0000256" key="2">
    <source>
        <dbReference type="ARBA" id="ARBA00022475"/>
    </source>
</evidence>
<evidence type="ECO:0000256" key="1">
    <source>
        <dbReference type="ARBA" id="ARBA00004533"/>
    </source>
</evidence>
<dbReference type="PIRSF" id="PIRSF026649">
    <property type="entry name" value="MsbB"/>
    <property type="match status" value="1"/>
</dbReference>
<feature type="transmembrane region" description="Helical" evidence="7">
    <location>
        <begin position="12"/>
        <end position="34"/>
    </location>
</feature>
<sequence>MTLYFFRILSRLPLPVFYAIANVLYYLLAYVIGYRKEVILTNLKRSFPEKSDAEHRRIAKKFYRNFADVLVETVKLPGLSPSALKKRVQFTNKHIVLDKLAAGQPVLIMASHQCNWEWAPSASVVNGMPADAVYKKLNNELSEHLVRYIRARFGAKPVPMKSLLREMASRRHEPRLIALVADQIPDQPEYGYWTPFLHQETPFYPGTERLARTFKIPVFYIEMERTHRGHYSMTFHPIAEPPYDHLPNGEVINRYRDLLEKTIQKAPSDWLWSHKRWKHQRSQYEKTQVKW</sequence>
<protein>
    <submittedName>
        <fullName evidence="8">KDO2-lipid IV(A) lauroyltransferase</fullName>
    </submittedName>
</protein>
<dbReference type="GO" id="GO:0005886">
    <property type="term" value="C:plasma membrane"/>
    <property type="evidence" value="ECO:0007669"/>
    <property type="project" value="UniProtKB-SubCell"/>
</dbReference>
<comment type="subcellular location">
    <subcellularLocation>
        <location evidence="1">Cell inner membrane</location>
    </subcellularLocation>
</comment>
<evidence type="ECO:0000256" key="7">
    <source>
        <dbReference type="SAM" id="Phobius"/>
    </source>
</evidence>
<keyword evidence="7" id="KW-0812">Transmembrane</keyword>
<name>A0A327X1K1_LARAB</name>